<evidence type="ECO:0000313" key="11">
    <source>
        <dbReference type="EMBL" id="QSZ42716.1"/>
    </source>
</evidence>
<keyword evidence="5 8" id="KW-0472">Membrane</keyword>
<evidence type="ECO:0000256" key="1">
    <source>
        <dbReference type="ARBA" id="ARBA00004429"/>
    </source>
</evidence>
<dbReference type="Proteomes" id="UP000671852">
    <property type="component" value="Chromosome"/>
</dbReference>
<keyword evidence="4 8" id="KW-1133">Transmembrane helix</keyword>
<evidence type="ECO:0000256" key="3">
    <source>
        <dbReference type="ARBA" id="ARBA00022692"/>
    </source>
</evidence>
<keyword evidence="3 8" id="KW-0812">Transmembrane</keyword>
<dbReference type="InterPro" id="IPR050790">
    <property type="entry name" value="ExbB/TolQ_transport"/>
</dbReference>
<dbReference type="GO" id="GO:0017038">
    <property type="term" value="P:protein import"/>
    <property type="evidence" value="ECO:0007669"/>
    <property type="project" value="TreeGrafter"/>
</dbReference>
<keyword evidence="12" id="KW-1185">Reference proteome</keyword>
<keyword evidence="2" id="KW-1003">Cell membrane</keyword>
<evidence type="ECO:0000256" key="2">
    <source>
        <dbReference type="ARBA" id="ARBA00022475"/>
    </source>
</evidence>
<dbReference type="PANTHER" id="PTHR30625">
    <property type="entry name" value="PROTEIN TOLQ"/>
    <property type="match status" value="1"/>
</dbReference>
<evidence type="ECO:0000256" key="4">
    <source>
        <dbReference type="ARBA" id="ARBA00022989"/>
    </source>
</evidence>
<dbReference type="Pfam" id="PF01618">
    <property type="entry name" value="MotA_ExbB"/>
    <property type="match status" value="1"/>
</dbReference>
<keyword evidence="6" id="KW-0653">Protein transport</keyword>
<protein>
    <submittedName>
        <fullName evidence="11">Flagellar motor protein MotA</fullName>
    </submittedName>
</protein>
<reference evidence="11" key="2">
    <citation type="submission" date="2021-04" db="EMBL/GenBank/DDBJ databases">
        <title>Isolation and characterization of a novel species of the genus Sulfurimonas.</title>
        <authorList>
            <person name="Fukui M."/>
        </authorList>
    </citation>
    <scope>NUCLEOTIDE SEQUENCE</scope>
    <source>
        <strain evidence="11">H1576</strain>
    </source>
</reference>
<feature type="transmembrane region" description="Helical" evidence="8">
    <location>
        <begin position="342"/>
        <end position="364"/>
    </location>
</feature>
<evidence type="ECO:0000259" key="10">
    <source>
        <dbReference type="Pfam" id="PF01618"/>
    </source>
</evidence>
<accession>A0A975B1W2</accession>
<feature type="chain" id="PRO_5037744956" evidence="9">
    <location>
        <begin position="18"/>
        <end position="435"/>
    </location>
</feature>
<feature type="signal peptide" evidence="9">
    <location>
        <begin position="1"/>
        <end position="17"/>
    </location>
</feature>
<name>A0A975B1W2_9BACT</name>
<comment type="subcellular location">
    <subcellularLocation>
        <location evidence="1">Cell inner membrane</location>
        <topology evidence="1">Multi-pass membrane protein</topology>
    </subcellularLocation>
    <subcellularLocation>
        <location evidence="6">Membrane</location>
        <topology evidence="6">Multi-pass membrane protein</topology>
    </subcellularLocation>
</comment>
<evidence type="ECO:0000256" key="6">
    <source>
        <dbReference type="RuleBase" id="RU004057"/>
    </source>
</evidence>
<evidence type="ECO:0000256" key="8">
    <source>
        <dbReference type="SAM" id="Phobius"/>
    </source>
</evidence>
<keyword evidence="11" id="KW-0969">Cilium</keyword>
<dbReference type="RefSeq" id="WP_242689786.1">
    <property type="nucleotide sequence ID" value="NZ_CP046072.1"/>
</dbReference>
<evidence type="ECO:0000256" key="9">
    <source>
        <dbReference type="SAM" id="SignalP"/>
    </source>
</evidence>
<sequence>MKILTLIFLMAFSLLNADELSNAYQKEFTFLKAQKSELQTRLKKEKSFQKKELAKAKAKVQSLQNKLVTLSQTNETIAKQIDKSALMLEDKNSNKQISSSVVIQAKSLLGEYAIAVNDTKDMDVVAVMDKAFKETSSLYKKLSSVQTTKGKFYLVDGTTAEGEIVKVGNIAAYGMSSNAKGALAPAGNGEYKVWNKDTTADALAFATAQPKRDVKIFIYENLDKDIEYTKEKSIEETLAGGGTIGYIILALGALGVLLILARIFLLAKSGSNVKEITDVVISKVEAGQAHEALEAIKSYKGATARVIKATLRNIDKERDHIEDIVTENILNESSNIDRFGNFVLVLAAVAPLLGLLGTVTGMIATFDIITTHGTGDPKLLSGGISEALVTTMLGLVVAIPLLLLGNLMSGWAQSIKDSMEQSALHIVNLFEINKA</sequence>
<evidence type="ECO:0000256" key="7">
    <source>
        <dbReference type="SAM" id="Coils"/>
    </source>
</evidence>
<keyword evidence="11" id="KW-0282">Flagellum</keyword>
<evidence type="ECO:0000256" key="5">
    <source>
        <dbReference type="ARBA" id="ARBA00023136"/>
    </source>
</evidence>
<dbReference type="GO" id="GO:0005886">
    <property type="term" value="C:plasma membrane"/>
    <property type="evidence" value="ECO:0007669"/>
    <property type="project" value="UniProtKB-SubCell"/>
</dbReference>
<dbReference type="PANTHER" id="PTHR30625:SF11">
    <property type="entry name" value="MOTA_TOLQ_EXBB PROTON CHANNEL DOMAIN-CONTAINING PROTEIN"/>
    <property type="match status" value="1"/>
</dbReference>
<keyword evidence="7" id="KW-0175">Coiled coil</keyword>
<feature type="coiled-coil region" evidence="7">
    <location>
        <begin position="39"/>
        <end position="80"/>
    </location>
</feature>
<organism evidence="11 12">
    <name type="scientific">Sulfurimonas aquatica</name>
    <dbReference type="NCBI Taxonomy" id="2672570"/>
    <lineage>
        <taxon>Bacteria</taxon>
        <taxon>Pseudomonadati</taxon>
        <taxon>Campylobacterota</taxon>
        <taxon>Epsilonproteobacteria</taxon>
        <taxon>Campylobacterales</taxon>
        <taxon>Sulfurimonadaceae</taxon>
        <taxon>Sulfurimonas</taxon>
    </lineage>
</organism>
<gene>
    <name evidence="11" type="ORF">GJV85_11530</name>
</gene>
<feature type="transmembrane region" description="Helical" evidence="8">
    <location>
        <begin position="244"/>
        <end position="265"/>
    </location>
</feature>
<keyword evidence="6" id="KW-0813">Transport</keyword>
<dbReference type="KEGG" id="saqt:GJV85_11530"/>
<feature type="transmembrane region" description="Helical" evidence="8">
    <location>
        <begin position="384"/>
        <end position="404"/>
    </location>
</feature>
<comment type="similarity">
    <text evidence="6">Belongs to the exbB/tolQ family.</text>
</comment>
<feature type="domain" description="MotA/TolQ/ExbB proton channel" evidence="10">
    <location>
        <begin position="302"/>
        <end position="420"/>
    </location>
</feature>
<dbReference type="InterPro" id="IPR002898">
    <property type="entry name" value="MotA_ExbB_proton_chnl"/>
</dbReference>
<evidence type="ECO:0000313" key="12">
    <source>
        <dbReference type="Proteomes" id="UP000671852"/>
    </source>
</evidence>
<dbReference type="EMBL" id="CP046072">
    <property type="protein sequence ID" value="QSZ42716.1"/>
    <property type="molecule type" value="Genomic_DNA"/>
</dbReference>
<keyword evidence="9" id="KW-0732">Signal</keyword>
<keyword evidence="11" id="KW-0966">Cell projection</keyword>
<reference evidence="11" key="1">
    <citation type="submission" date="2019-11" db="EMBL/GenBank/DDBJ databases">
        <authorList>
            <person name="Kojima H."/>
        </authorList>
    </citation>
    <scope>NUCLEOTIDE SEQUENCE</scope>
    <source>
        <strain evidence="11">H1576</strain>
    </source>
</reference>
<dbReference type="AlphaFoldDB" id="A0A975B1W2"/>
<proteinExistence type="inferred from homology"/>